<name>A0A540MGZ5_MALBA</name>
<organism evidence="1 2">
    <name type="scientific">Malus baccata</name>
    <name type="common">Siberian crab apple</name>
    <name type="synonym">Pyrus baccata</name>
    <dbReference type="NCBI Taxonomy" id="106549"/>
    <lineage>
        <taxon>Eukaryota</taxon>
        <taxon>Viridiplantae</taxon>
        <taxon>Streptophyta</taxon>
        <taxon>Embryophyta</taxon>
        <taxon>Tracheophyta</taxon>
        <taxon>Spermatophyta</taxon>
        <taxon>Magnoliopsida</taxon>
        <taxon>eudicotyledons</taxon>
        <taxon>Gunneridae</taxon>
        <taxon>Pentapetalae</taxon>
        <taxon>rosids</taxon>
        <taxon>fabids</taxon>
        <taxon>Rosales</taxon>
        <taxon>Rosaceae</taxon>
        <taxon>Amygdaloideae</taxon>
        <taxon>Maleae</taxon>
        <taxon>Malus</taxon>
    </lineage>
</organism>
<sequence>MCSIGETTLARAICSEYHRCFSGQCFLQKVRSKKEKYGCSAILRDVLKRLDINVSGVAEGTKEREKRFGSMKVLVVVDGIDDADQLDELAIKHESTMLRFRPPKSAEALRSRPLIWIFIPFMLPKCISKNTTISSLEKGRRRTILDRLLSPLDHLGQLPQAPSRLRIPL</sequence>
<evidence type="ECO:0008006" key="3">
    <source>
        <dbReference type="Google" id="ProtNLM"/>
    </source>
</evidence>
<reference evidence="1 2" key="1">
    <citation type="journal article" date="2019" name="G3 (Bethesda)">
        <title>Sequencing of a Wild Apple (Malus baccata) Genome Unravels the Differences Between Cultivated and Wild Apple Species Regarding Disease Resistance and Cold Tolerance.</title>
        <authorList>
            <person name="Chen X."/>
        </authorList>
    </citation>
    <scope>NUCLEOTIDE SEQUENCE [LARGE SCALE GENOMIC DNA]</scope>
    <source>
        <strain evidence="2">cv. Shandingzi</strain>
        <tissue evidence="1">Leaves</tissue>
    </source>
</reference>
<dbReference type="GO" id="GO:0006952">
    <property type="term" value="P:defense response"/>
    <property type="evidence" value="ECO:0007669"/>
    <property type="project" value="InterPro"/>
</dbReference>
<accession>A0A540MGZ5</accession>
<proteinExistence type="predicted"/>
<dbReference type="Gene3D" id="3.40.50.300">
    <property type="entry name" value="P-loop containing nucleotide triphosphate hydrolases"/>
    <property type="match status" value="1"/>
</dbReference>
<keyword evidence="2" id="KW-1185">Reference proteome</keyword>
<dbReference type="InterPro" id="IPR027417">
    <property type="entry name" value="P-loop_NTPase"/>
</dbReference>
<gene>
    <name evidence="1" type="ORF">C1H46_016302</name>
</gene>
<dbReference type="EMBL" id="VIEB01000259">
    <property type="protein sequence ID" value="TQD98037.1"/>
    <property type="molecule type" value="Genomic_DNA"/>
</dbReference>
<dbReference type="Proteomes" id="UP000315295">
    <property type="component" value="Unassembled WGS sequence"/>
</dbReference>
<dbReference type="AlphaFoldDB" id="A0A540MGZ5"/>
<dbReference type="InterPro" id="IPR044974">
    <property type="entry name" value="Disease_R_plants"/>
</dbReference>
<evidence type="ECO:0000313" key="2">
    <source>
        <dbReference type="Proteomes" id="UP000315295"/>
    </source>
</evidence>
<dbReference type="PANTHER" id="PTHR11017">
    <property type="entry name" value="LEUCINE-RICH REPEAT-CONTAINING PROTEIN"/>
    <property type="match status" value="1"/>
</dbReference>
<dbReference type="PANTHER" id="PTHR11017:SF570">
    <property type="entry name" value="DISEASE RESISTANCE PROTEIN (TIR-NBS CLASS)-RELATED"/>
    <property type="match status" value="1"/>
</dbReference>
<evidence type="ECO:0000313" key="1">
    <source>
        <dbReference type="EMBL" id="TQD98037.1"/>
    </source>
</evidence>
<comment type="caution">
    <text evidence="1">The sequence shown here is derived from an EMBL/GenBank/DDBJ whole genome shotgun (WGS) entry which is preliminary data.</text>
</comment>
<dbReference type="SUPFAM" id="SSF52540">
    <property type="entry name" value="P-loop containing nucleoside triphosphate hydrolases"/>
    <property type="match status" value="1"/>
</dbReference>
<protein>
    <recommendedName>
        <fullName evidence="3">NB-ARC domain-containing protein</fullName>
    </recommendedName>
</protein>